<dbReference type="InterPro" id="IPR010982">
    <property type="entry name" value="Lambda_DNA-bd_dom_sf"/>
</dbReference>
<evidence type="ECO:0000256" key="3">
    <source>
        <dbReference type="ARBA" id="ARBA00023163"/>
    </source>
</evidence>
<name>A0ABY3SKE0_9BACL</name>
<dbReference type="PROSITE" id="PS00356">
    <property type="entry name" value="HTH_LACI_1"/>
    <property type="match status" value="1"/>
</dbReference>
<keyword evidence="2" id="KW-0238">DNA-binding</keyword>
<dbReference type="SMART" id="SM00354">
    <property type="entry name" value="HTH_LACI"/>
    <property type="match status" value="1"/>
</dbReference>
<dbReference type="PRINTS" id="PR00036">
    <property type="entry name" value="HTHLACI"/>
</dbReference>
<dbReference type="PANTHER" id="PTHR30146">
    <property type="entry name" value="LACI-RELATED TRANSCRIPTIONAL REPRESSOR"/>
    <property type="match status" value="1"/>
</dbReference>
<feature type="domain" description="HTH lacI-type" evidence="4">
    <location>
        <begin position="4"/>
        <end position="60"/>
    </location>
</feature>
<organism evidence="5 6">
    <name type="scientific">Paenibacillus hexagrammi</name>
    <dbReference type="NCBI Taxonomy" id="2908839"/>
    <lineage>
        <taxon>Bacteria</taxon>
        <taxon>Bacillati</taxon>
        <taxon>Bacillota</taxon>
        <taxon>Bacilli</taxon>
        <taxon>Bacillales</taxon>
        <taxon>Paenibacillaceae</taxon>
        <taxon>Paenibacillus</taxon>
    </lineage>
</organism>
<dbReference type="Pfam" id="PF00356">
    <property type="entry name" value="LacI"/>
    <property type="match status" value="1"/>
</dbReference>
<dbReference type="Gene3D" id="3.40.50.2300">
    <property type="match status" value="1"/>
</dbReference>
<dbReference type="EMBL" id="CP090978">
    <property type="protein sequence ID" value="UJF33447.1"/>
    <property type="molecule type" value="Genomic_DNA"/>
</dbReference>
<dbReference type="SUPFAM" id="SSF47413">
    <property type="entry name" value="lambda repressor-like DNA-binding domains"/>
    <property type="match status" value="1"/>
</dbReference>
<dbReference type="InterPro" id="IPR028082">
    <property type="entry name" value="Peripla_BP_I"/>
</dbReference>
<dbReference type="RefSeq" id="WP_235119816.1">
    <property type="nucleotide sequence ID" value="NZ_CP090978.1"/>
</dbReference>
<keyword evidence="3" id="KW-0804">Transcription</keyword>
<evidence type="ECO:0000256" key="2">
    <source>
        <dbReference type="ARBA" id="ARBA00023125"/>
    </source>
</evidence>
<dbReference type="PANTHER" id="PTHR30146:SF109">
    <property type="entry name" value="HTH-TYPE TRANSCRIPTIONAL REGULATOR GALS"/>
    <property type="match status" value="1"/>
</dbReference>
<dbReference type="SUPFAM" id="SSF53822">
    <property type="entry name" value="Periplasmic binding protein-like I"/>
    <property type="match status" value="1"/>
</dbReference>
<dbReference type="CDD" id="cd01392">
    <property type="entry name" value="HTH_LacI"/>
    <property type="match status" value="1"/>
</dbReference>
<evidence type="ECO:0000256" key="1">
    <source>
        <dbReference type="ARBA" id="ARBA00023015"/>
    </source>
</evidence>
<keyword evidence="1" id="KW-0805">Transcription regulation</keyword>
<accession>A0ABY3SKE0</accession>
<dbReference type="Gene3D" id="1.10.260.40">
    <property type="entry name" value="lambda repressor-like DNA-binding domains"/>
    <property type="match status" value="1"/>
</dbReference>
<gene>
    <name evidence="5" type="ORF">L0M14_28755</name>
</gene>
<reference evidence="5 6" key="1">
    <citation type="journal article" date="2024" name="Int. J. Syst. Evol. Microbiol.">
        <title>Paenibacillus hexagrammi sp. nov., a novel bacterium isolated from the gut content of Hexagrammos agrammus.</title>
        <authorList>
            <person name="Jung H.K."/>
            <person name="Kim D.G."/>
            <person name="Zin H."/>
            <person name="Park J."/>
            <person name="Jung H."/>
            <person name="Kim Y.O."/>
            <person name="Kong H.J."/>
            <person name="Kim J.W."/>
            <person name="Kim Y.S."/>
        </authorList>
    </citation>
    <scope>NUCLEOTIDE SEQUENCE [LARGE SCALE GENOMIC DNA]</scope>
    <source>
        <strain evidence="5 6">YPD9-1</strain>
    </source>
</reference>
<dbReference type="InterPro" id="IPR000843">
    <property type="entry name" value="HTH_LacI"/>
</dbReference>
<dbReference type="Proteomes" id="UP001649230">
    <property type="component" value="Chromosome"/>
</dbReference>
<evidence type="ECO:0000313" key="6">
    <source>
        <dbReference type="Proteomes" id="UP001649230"/>
    </source>
</evidence>
<evidence type="ECO:0000313" key="5">
    <source>
        <dbReference type="EMBL" id="UJF33447.1"/>
    </source>
</evidence>
<protein>
    <submittedName>
        <fullName evidence="5">LacI family transcriptional regulator</fullName>
    </submittedName>
</protein>
<dbReference type="PROSITE" id="PS50932">
    <property type="entry name" value="HTH_LACI_2"/>
    <property type="match status" value="1"/>
</dbReference>
<evidence type="ECO:0000259" key="4">
    <source>
        <dbReference type="PROSITE" id="PS50932"/>
    </source>
</evidence>
<keyword evidence="6" id="KW-1185">Reference proteome</keyword>
<proteinExistence type="predicted"/>
<sequence>MKKPTLKDIAKAAGVSIATVSYVLNKTPNQTIPAETVCRIQDIANQLGYIPNLAARSLVKQKTGLIGILINRLEHESLSRQLTYASLVNQMEQELTGQGYHVIVSSLDPAAPKLDIIAERKLDGVFLIDVKQMSFHTISSRFPSGVPLIVIDSLIDDPLFYKVNADLEGALREAAAQVGEEVARCLVMEACNNVELGRSIRRHSGLQDRDILVMQQERELELFLRSRKQHKVIVIGEFLGAVTAKYAAASDLCVIAVADCPQIVPAGAGLVSFAQNKASVACRLMFQLMEQSAELPEDKYVWVHAE</sequence>